<dbReference type="Proteomes" id="UP000614996">
    <property type="component" value="Unassembled WGS sequence"/>
</dbReference>
<keyword evidence="2" id="KW-1133">Transmembrane helix</keyword>
<accession>A0A8J4ELG5</accession>
<feature type="transmembrane region" description="Helical" evidence="2">
    <location>
        <begin position="6"/>
        <end position="24"/>
    </location>
</feature>
<name>A0A8J4ELG5_9ACTN</name>
<feature type="transmembrane region" description="Helical" evidence="2">
    <location>
        <begin position="31"/>
        <end position="51"/>
    </location>
</feature>
<evidence type="ECO:0000256" key="2">
    <source>
        <dbReference type="SAM" id="Phobius"/>
    </source>
</evidence>
<feature type="region of interest" description="Disordered" evidence="1">
    <location>
        <begin position="85"/>
        <end position="112"/>
    </location>
</feature>
<sequence>MELSSSIGVAVIGIVLGLAGRLIGPRPTVRQAICCAVAGLVGGELGVLLGAQSSHGTFQWVIGIVLAALFVGVSVGWFVWRGGPYPPHSAVMPDRRATGERSEGGDDRRSDR</sequence>
<organism evidence="3 4">
    <name type="scientific">Actinocatenispora comari</name>
    <dbReference type="NCBI Taxonomy" id="2807577"/>
    <lineage>
        <taxon>Bacteria</taxon>
        <taxon>Bacillati</taxon>
        <taxon>Actinomycetota</taxon>
        <taxon>Actinomycetes</taxon>
        <taxon>Micromonosporales</taxon>
        <taxon>Micromonosporaceae</taxon>
        <taxon>Actinocatenispora</taxon>
    </lineage>
</organism>
<dbReference type="RefSeq" id="WP_207125508.1">
    <property type="nucleotide sequence ID" value="NZ_BOPO01000053.1"/>
</dbReference>
<gene>
    <name evidence="3" type="ORF">NUM_30270</name>
</gene>
<reference evidence="4" key="1">
    <citation type="journal article" date="2021" name="Int. J. Syst. Evol. Microbiol.">
        <title>Actinocatenispora comari sp. nov., an endophytic actinomycete isolated from aerial parts of Comarum salesowianum.</title>
        <authorList>
            <person name="Oyunbileg N."/>
            <person name="Iizaka Y."/>
            <person name="Hamada M."/>
            <person name="Davaapurev B.O."/>
            <person name="Fukumoto A."/>
            <person name="Tsetseg B."/>
            <person name="Kato F."/>
            <person name="Tamura T."/>
            <person name="Batkhuu J."/>
            <person name="Anzai Y."/>
        </authorList>
    </citation>
    <scope>NUCLEOTIDE SEQUENCE [LARGE SCALE GENOMIC DNA]</scope>
    <source>
        <strain evidence="4">NUM-2625</strain>
    </source>
</reference>
<evidence type="ECO:0000313" key="3">
    <source>
        <dbReference type="EMBL" id="GIL27773.1"/>
    </source>
</evidence>
<proteinExistence type="predicted"/>
<feature type="transmembrane region" description="Helical" evidence="2">
    <location>
        <begin position="57"/>
        <end position="80"/>
    </location>
</feature>
<protein>
    <submittedName>
        <fullName evidence="3">Uncharacterized protein</fullName>
    </submittedName>
</protein>
<dbReference type="AlphaFoldDB" id="A0A8J4ELG5"/>
<keyword evidence="2" id="KW-0812">Transmembrane</keyword>
<keyword evidence="4" id="KW-1185">Reference proteome</keyword>
<dbReference type="EMBL" id="BOPO01000053">
    <property type="protein sequence ID" value="GIL27773.1"/>
    <property type="molecule type" value="Genomic_DNA"/>
</dbReference>
<keyword evidence="2" id="KW-0472">Membrane</keyword>
<comment type="caution">
    <text evidence="3">The sequence shown here is derived from an EMBL/GenBank/DDBJ whole genome shotgun (WGS) entry which is preliminary data.</text>
</comment>
<evidence type="ECO:0000313" key="4">
    <source>
        <dbReference type="Proteomes" id="UP000614996"/>
    </source>
</evidence>
<evidence type="ECO:0000256" key="1">
    <source>
        <dbReference type="SAM" id="MobiDB-lite"/>
    </source>
</evidence>
<feature type="compositionally biased region" description="Basic and acidic residues" evidence="1">
    <location>
        <begin position="93"/>
        <end position="112"/>
    </location>
</feature>